<dbReference type="InterPro" id="IPR008974">
    <property type="entry name" value="TRAF-like"/>
</dbReference>
<gene>
    <name evidence="2" type="ORF">CTOB1V02_LOCUS8708</name>
</gene>
<accession>A0A7R8ZT39</accession>
<feature type="compositionally biased region" description="Polar residues" evidence="1">
    <location>
        <begin position="59"/>
        <end position="83"/>
    </location>
</feature>
<name>A0A7R8ZT39_9CRUS</name>
<feature type="region of interest" description="Disordered" evidence="1">
    <location>
        <begin position="287"/>
        <end position="306"/>
    </location>
</feature>
<feature type="region of interest" description="Disordered" evidence="1">
    <location>
        <begin position="57"/>
        <end position="87"/>
    </location>
</feature>
<feature type="region of interest" description="Disordered" evidence="1">
    <location>
        <begin position="1"/>
        <end position="32"/>
    </location>
</feature>
<dbReference type="AlphaFoldDB" id="A0A7R8ZT39"/>
<reference evidence="2" key="1">
    <citation type="submission" date="2020-11" db="EMBL/GenBank/DDBJ databases">
        <authorList>
            <person name="Tran Van P."/>
        </authorList>
    </citation>
    <scope>NUCLEOTIDE SEQUENCE</scope>
</reference>
<sequence>MRDQRPQIPSDFPEALKPLLEKGWSKDALQRPPLTRFREALQKVSDDLEKELAEKTAAQLKSLTLGTPSPESNPGASEANRPSPTRRMSKMNAFIFSKALQERQRHPLMKDSKEIFVNSVELNLKTRGSFGFTRSVAQVVAAIMRDQRPQIPSDFPEALKPLLEKGWSKDALQRPPLTRFREALQKVSDDLEKELAEKTAAQLKSLTLGTPSPESNPGASEANRPSPTHSMSFAGAAAASSEEEVEGIPCEFCGTLLNLAELSNHERRCFNDQMEELNRQEVPILRGRRPQLETSAPDSPAASMPSVSRLSLRLTSRQAEATSITFTLTKRDLQDPNWRSPSKEALGGRLQFHVREANKNLFLCSAMTDISRGQEYEAKFVARVEASKCWKPFCRRHNERFDASHSTNASFLLPRPNLEAIKMFCGDDEAIHFQVEAIALSPVEQRPPSEERSLVIRSAFTSVGGMELLDMEYSAPFFWRGWKAQVVVRRWPESLRVFVSLLRDLDQPSWSCRVRQTVTLRRPSSFGEDVSVTSTDAFSSENFFCGWKFLPWKDVVDPSKGWLTDGRLSVEASISDSVDSCLLM</sequence>
<dbReference type="Gene3D" id="2.60.210.10">
    <property type="entry name" value="Apoptosis, Tumor Necrosis Factor Receptor Associated Protein 2, Chain A"/>
    <property type="match status" value="1"/>
</dbReference>
<organism evidence="2">
    <name type="scientific">Cyprideis torosa</name>
    <dbReference type="NCBI Taxonomy" id="163714"/>
    <lineage>
        <taxon>Eukaryota</taxon>
        <taxon>Metazoa</taxon>
        <taxon>Ecdysozoa</taxon>
        <taxon>Arthropoda</taxon>
        <taxon>Crustacea</taxon>
        <taxon>Oligostraca</taxon>
        <taxon>Ostracoda</taxon>
        <taxon>Podocopa</taxon>
        <taxon>Podocopida</taxon>
        <taxon>Cytherocopina</taxon>
        <taxon>Cytheroidea</taxon>
        <taxon>Cytherideidae</taxon>
        <taxon>Cyprideis</taxon>
    </lineage>
</organism>
<dbReference type="EMBL" id="OB663011">
    <property type="protein sequence ID" value="CAD7230852.1"/>
    <property type="molecule type" value="Genomic_DNA"/>
</dbReference>
<feature type="compositionally biased region" description="Basic and acidic residues" evidence="1">
    <location>
        <begin position="19"/>
        <end position="29"/>
    </location>
</feature>
<proteinExistence type="predicted"/>
<dbReference type="SUPFAM" id="SSF49599">
    <property type="entry name" value="TRAF domain-like"/>
    <property type="match status" value="1"/>
</dbReference>
<feature type="region of interest" description="Disordered" evidence="1">
    <location>
        <begin position="202"/>
        <end position="240"/>
    </location>
</feature>
<feature type="compositionally biased region" description="Low complexity" evidence="1">
    <location>
        <begin position="230"/>
        <end position="240"/>
    </location>
</feature>
<evidence type="ECO:0000256" key="1">
    <source>
        <dbReference type="SAM" id="MobiDB-lite"/>
    </source>
</evidence>
<evidence type="ECO:0000313" key="2">
    <source>
        <dbReference type="EMBL" id="CAD7230852.1"/>
    </source>
</evidence>
<dbReference type="Gene3D" id="1.10.510.10">
    <property type="entry name" value="Transferase(Phosphotransferase) domain 1"/>
    <property type="match status" value="1"/>
</dbReference>
<dbReference type="OrthoDB" id="289038at2759"/>
<feature type="compositionally biased region" description="Polar residues" evidence="1">
    <location>
        <begin position="202"/>
        <end position="229"/>
    </location>
</feature>
<feature type="compositionally biased region" description="Low complexity" evidence="1">
    <location>
        <begin position="295"/>
        <end position="306"/>
    </location>
</feature>
<protein>
    <submittedName>
        <fullName evidence="2">Uncharacterized protein</fullName>
    </submittedName>
</protein>